<keyword evidence="3" id="KW-1185">Reference proteome</keyword>
<dbReference type="AlphaFoldDB" id="A0A7W9ZG64"/>
<sequence length="106" mass="11088">MSSHSEMGGGSNAVIKRSVRIARHSTSISLEDSFWDALRDIAMARGLSLNALIAEIDSARAGDDPGNLSSAARVYALQWFRQQAQPVAAGPVPRGAGIANAAQARA</sequence>
<evidence type="ECO:0000313" key="2">
    <source>
        <dbReference type="EMBL" id="MBB6210911.1"/>
    </source>
</evidence>
<protein>
    <submittedName>
        <fullName evidence="2">Putative DNA-binding ribbon-helix-helix protein</fullName>
    </submittedName>
</protein>
<dbReference type="EMBL" id="JACIIX010000008">
    <property type="protein sequence ID" value="MBB6210911.1"/>
    <property type="molecule type" value="Genomic_DNA"/>
</dbReference>
<accession>A0A7W9ZG64</accession>
<feature type="domain" description="Ribbon-helix-helix" evidence="1">
    <location>
        <begin position="15"/>
        <end position="79"/>
    </location>
</feature>
<dbReference type="Proteomes" id="UP000544872">
    <property type="component" value="Unassembled WGS sequence"/>
</dbReference>
<evidence type="ECO:0000259" key="1">
    <source>
        <dbReference type="Pfam" id="PF13467"/>
    </source>
</evidence>
<dbReference type="RefSeq" id="WP_311769128.1">
    <property type="nucleotide sequence ID" value="NZ_JACIIX010000008.1"/>
</dbReference>
<dbReference type="InterPro" id="IPR038268">
    <property type="entry name" value="RHH_sf"/>
</dbReference>
<organism evidence="2 3">
    <name type="scientific">Novispirillum itersonii</name>
    <name type="common">Aquaspirillum itersonii</name>
    <dbReference type="NCBI Taxonomy" id="189"/>
    <lineage>
        <taxon>Bacteria</taxon>
        <taxon>Pseudomonadati</taxon>
        <taxon>Pseudomonadota</taxon>
        <taxon>Alphaproteobacteria</taxon>
        <taxon>Rhodospirillales</taxon>
        <taxon>Novispirillaceae</taxon>
        <taxon>Novispirillum</taxon>
    </lineage>
</organism>
<reference evidence="2 3" key="1">
    <citation type="submission" date="2020-08" db="EMBL/GenBank/DDBJ databases">
        <title>Genomic Encyclopedia of Type Strains, Phase IV (KMG-IV): sequencing the most valuable type-strain genomes for metagenomic binning, comparative biology and taxonomic classification.</title>
        <authorList>
            <person name="Goeker M."/>
        </authorList>
    </citation>
    <scope>NUCLEOTIDE SEQUENCE [LARGE SCALE GENOMIC DNA]</scope>
    <source>
        <strain evidence="2 3">DSM 11590</strain>
    </source>
</reference>
<dbReference type="InterPro" id="IPR027373">
    <property type="entry name" value="RHH_dom"/>
</dbReference>
<proteinExistence type="predicted"/>
<evidence type="ECO:0000313" key="3">
    <source>
        <dbReference type="Proteomes" id="UP000544872"/>
    </source>
</evidence>
<dbReference type="Pfam" id="PF13467">
    <property type="entry name" value="RHH_4"/>
    <property type="match status" value="1"/>
</dbReference>
<comment type="caution">
    <text evidence="2">The sequence shown here is derived from an EMBL/GenBank/DDBJ whole genome shotgun (WGS) entry which is preliminary data.</text>
</comment>
<keyword evidence="2" id="KW-0238">DNA-binding</keyword>
<name>A0A7W9ZG64_NOVIT</name>
<gene>
    <name evidence="2" type="ORF">FHS48_002341</name>
</gene>
<dbReference type="GO" id="GO:0003677">
    <property type="term" value="F:DNA binding"/>
    <property type="evidence" value="ECO:0007669"/>
    <property type="project" value="UniProtKB-KW"/>
</dbReference>
<dbReference type="Gene3D" id="1.10.3990.20">
    <property type="entry name" value="protein bp1543"/>
    <property type="match status" value="1"/>
</dbReference>